<dbReference type="Proteomes" id="UP000298347">
    <property type="component" value="Unassembled WGS sequence"/>
</dbReference>
<dbReference type="RefSeq" id="WP_135348165.1">
    <property type="nucleotide sequence ID" value="NZ_SRJD01000006.1"/>
</dbReference>
<name>A0A4Z0GRE2_9BACL</name>
<keyword evidence="2" id="KW-1185">Reference proteome</keyword>
<dbReference type="EMBL" id="SRJD01000006">
    <property type="protein sequence ID" value="TGA98688.1"/>
    <property type="molecule type" value="Genomic_DNA"/>
</dbReference>
<comment type="caution">
    <text evidence="1">The sequence shown here is derived from an EMBL/GenBank/DDBJ whole genome shotgun (WGS) entry which is preliminary data.</text>
</comment>
<sequence length="95" mass="10639">MTSVPVVYPDIPQVKETPKNAHFYMSARLDNTRINRDVSRLVDEIISRLASIDGSDVEISLDVNATVKKGIPQNTVRTVSENCRTLKVTDFGFDE</sequence>
<evidence type="ECO:0000313" key="1">
    <source>
        <dbReference type="EMBL" id="TGA98688.1"/>
    </source>
</evidence>
<protein>
    <submittedName>
        <fullName evidence="1">Uncharacterized protein</fullName>
    </submittedName>
</protein>
<proteinExistence type="predicted"/>
<reference evidence="1 2" key="1">
    <citation type="journal article" date="2015" name="Int. J. Syst. Evol. Microbiol.">
        <title>Sporolactobacillus shoreae sp. nov. and Sporolactobacillus spathodeae sp. nov., two spore-forming lactic acid bacteria isolated from tree barks in Thailand.</title>
        <authorList>
            <person name="Thamacharoensuk T."/>
            <person name="Kitahara M."/>
            <person name="Ohkuma M."/>
            <person name="Thongchul N."/>
            <person name="Tanasupawat S."/>
        </authorList>
    </citation>
    <scope>NUCLEOTIDE SEQUENCE [LARGE SCALE GENOMIC DNA]</scope>
    <source>
        <strain evidence="1 2">BK92</strain>
    </source>
</reference>
<dbReference type="OrthoDB" id="9757917at2"/>
<dbReference type="AlphaFoldDB" id="A0A4Z0GRE2"/>
<accession>A0A4Z0GRE2</accession>
<evidence type="ECO:0000313" key="2">
    <source>
        <dbReference type="Proteomes" id="UP000298347"/>
    </source>
</evidence>
<organism evidence="1 2">
    <name type="scientific">Sporolactobacillus shoreae</name>
    <dbReference type="NCBI Taxonomy" id="1465501"/>
    <lineage>
        <taxon>Bacteria</taxon>
        <taxon>Bacillati</taxon>
        <taxon>Bacillota</taxon>
        <taxon>Bacilli</taxon>
        <taxon>Bacillales</taxon>
        <taxon>Sporolactobacillaceae</taxon>
        <taxon>Sporolactobacillus</taxon>
    </lineage>
</organism>
<gene>
    <name evidence="1" type="ORF">E4665_07455</name>
</gene>